<name>A0A841EEB1_9ACTN</name>
<feature type="transmembrane region" description="Helical" evidence="1">
    <location>
        <begin position="533"/>
        <end position="556"/>
    </location>
</feature>
<evidence type="ECO:0000313" key="2">
    <source>
        <dbReference type="EMBL" id="MBB5999383.1"/>
    </source>
</evidence>
<protein>
    <recommendedName>
        <fullName evidence="4">Glycosyltransferase RgtA/B/C/D-like domain-containing protein</fullName>
    </recommendedName>
</protein>
<dbReference type="EMBL" id="JACHLY010000001">
    <property type="protein sequence ID" value="MBB5999383.1"/>
    <property type="molecule type" value="Genomic_DNA"/>
</dbReference>
<feature type="transmembrane region" description="Helical" evidence="1">
    <location>
        <begin position="461"/>
        <end position="481"/>
    </location>
</feature>
<accession>A0A841EEB1</accession>
<keyword evidence="1" id="KW-1133">Transmembrane helix</keyword>
<feature type="transmembrane region" description="Helical" evidence="1">
    <location>
        <begin position="258"/>
        <end position="277"/>
    </location>
</feature>
<evidence type="ECO:0008006" key="4">
    <source>
        <dbReference type="Google" id="ProtNLM"/>
    </source>
</evidence>
<feature type="transmembrane region" description="Helical" evidence="1">
    <location>
        <begin position="334"/>
        <end position="356"/>
    </location>
</feature>
<comment type="caution">
    <text evidence="2">The sequence shown here is derived from an EMBL/GenBank/DDBJ whole genome shotgun (WGS) entry which is preliminary data.</text>
</comment>
<evidence type="ECO:0000313" key="3">
    <source>
        <dbReference type="Proteomes" id="UP000578077"/>
    </source>
</evidence>
<feature type="transmembrane region" description="Helical" evidence="1">
    <location>
        <begin position="12"/>
        <end position="36"/>
    </location>
</feature>
<reference evidence="2 3" key="1">
    <citation type="submission" date="2020-08" db="EMBL/GenBank/DDBJ databases">
        <title>Sequencing the genomes of 1000 actinobacteria strains.</title>
        <authorList>
            <person name="Klenk H.-P."/>
        </authorList>
    </citation>
    <scope>NUCLEOTIDE SEQUENCE [LARGE SCALE GENOMIC DNA]</scope>
    <source>
        <strain evidence="2 3">DSM 44593</strain>
    </source>
</reference>
<proteinExistence type="predicted"/>
<feature type="transmembrane region" description="Helical" evidence="1">
    <location>
        <begin position="169"/>
        <end position="191"/>
    </location>
</feature>
<feature type="transmembrane region" description="Helical" evidence="1">
    <location>
        <begin position="304"/>
        <end position="322"/>
    </location>
</feature>
<keyword evidence="1" id="KW-0812">Transmembrane</keyword>
<feature type="transmembrane region" description="Helical" evidence="1">
    <location>
        <begin position="493"/>
        <end position="512"/>
    </location>
</feature>
<organism evidence="2 3">
    <name type="scientific">Streptomonospora salina</name>
    <dbReference type="NCBI Taxonomy" id="104205"/>
    <lineage>
        <taxon>Bacteria</taxon>
        <taxon>Bacillati</taxon>
        <taxon>Actinomycetota</taxon>
        <taxon>Actinomycetes</taxon>
        <taxon>Streptosporangiales</taxon>
        <taxon>Nocardiopsidaceae</taxon>
        <taxon>Streptomonospora</taxon>
    </lineage>
</organism>
<keyword evidence="1" id="KW-0472">Membrane</keyword>
<feature type="transmembrane region" description="Helical" evidence="1">
    <location>
        <begin position="75"/>
        <end position="95"/>
    </location>
</feature>
<feature type="transmembrane region" description="Helical" evidence="1">
    <location>
        <begin position="42"/>
        <end position="63"/>
    </location>
</feature>
<dbReference type="RefSeq" id="WP_184636167.1">
    <property type="nucleotide sequence ID" value="NZ_BAABKT010000039.1"/>
</dbReference>
<sequence>MGSTSARLFARATAAPAVVLAAWLVVAFPLLVAGVLTPLTGALLGIPAVAAGAVLVLGPVPALAGAASGGARLPWWPLVLTAAVAAAFAAVQLGYHSEILVVRRDPASYAQFTAWIAQNGHLPIPQQRGLIAGDDPSLVYGSLAYYEVGDVVWPQFLAGAPLVYTVGHWLGGLTGMLLVPPVVGGLGVFTFGGLAARLVGPRWAPAAALLLAVCQTQQWISRSTYSEPVAQVLLLGALVLAFDALTRRTALGGGWTRWHTLAAAAGLVFGLGLVVRITALRDLLPLVAFAGLLLVARRGQALPLAGGLAVGAGYGAVAGYGLSRPYLEHLSDSLVPLLWISAAVLAGVAAAVALLWRRGLPRGDRPRWLPAAAAWAVVAVLALIALRPLIYTDTGHGDQATADYIGQVQRIEGLAVQPDRTYYEMSLYWAGWYVGLSTVLLATVGAALIVHRIMRHREPQWLLPAMVLSWTVVTTLLRPAITPDHPWASRRLIVLVLPAFILFAVWFVAWLARRLDTGPGALRAELRRAAAATAAVAGVAAMLVPTALTAAGVMTYRSDVGSVQATRQLCRALPDDASVIVVDGLYGGYLQLLRGMCGVPAAGLASSEPEPDVERIVGEIRRRGRTPVLAASEPRHILPYVPPGTGIRHPFDVDAERDASTLMEPPAGAWGFDGDVWVAAVPRQ</sequence>
<feature type="transmembrane region" description="Helical" evidence="1">
    <location>
        <begin position="368"/>
        <end position="390"/>
    </location>
</feature>
<keyword evidence="3" id="KW-1185">Reference proteome</keyword>
<dbReference type="AlphaFoldDB" id="A0A841EEB1"/>
<gene>
    <name evidence="2" type="ORF">HNR25_003134</name>
</gene>
<dbReference type="Proteomes" id="UP000578077">
    <property type="component" value="Unassembled WGS sequence"/>
</dbReference>
<feature type="transmembrane region" description="Helical" evidence="1">
    <location>
        <begin position="427"/>
        <end position="449"/>
    </location>
</feature>
<evidence type="ECO:0000256" key="1">
    <source>
        <dbReference type="SAM" id="Phobius"/>
    </source>
</evidence>